<evidence type="ECO:0000313" key="3">
    <source>
        <dbReference type="Proteomes" id="UP000799324"/>
    </source>
</evidence>
<dbReference type="AlphaFoldDB" id="A0A6A6SLG5"/>
<feature type="compositionally biased region" description="Low complexity" evidence="1">
    <location>
        <begin position="172"/>
        <end position="184"/>
    </location>
</feature>
<feature type="compositionally biased region" description="Basic and acidic residues" evidence="1">
    <location>
        <begin position="94"/>
        <end position="108"/>
    </location>
</feature>
<feature type="compositionally biased region" description="Polar residues" evidence="1">
    <location>
        <begin position="356"/>
        <end position="365"/>
    </location>
</feature>
<evidence type="ECO:0000313" key="2">
    <source>
        <dbReference type="EMBL" id="KAF2648302.1"/>
    </source>
</evidence>
<feature type="compositionally biased region" description="Low complexity" evidence="1">
    <location>
        <begin position="284"/>
        <end position="301"/>
    </location>
</feature>
<keyword evidence="3" id="KW-1185">Reference proteome</keyword>
<dbReference type="OrthoDB" id="3600083at2759"/>
<organism evidence="2 3">
    <name type="scientific">Lophiostoma macrostomum CBS 122681</name>
    <dbReference type="NCBI Taxonomy" id="1314788"/>
    <lineage>
        <taxon>Eukaryota</taxon>
        <taxon>Fungi</taxon>
        <taxon>Dikarya</taxon>
        <taxon>Ascomycota</taxon>
        <taxon>Pezizomycotina</taxon>
        <taxon>Dothideomycetes</taxon>
        <taxon>Pleosporomycetidae</taxon>
        <taxon>Pleosporales</taxon>
        <taxon>Lophiostomataceae</taxon>
        <taxon>Lophiostoma</taxon>
    </lineage>
</organism>
<feature type="compositionally biased region" description="Low complexity" evidence="1">
    <location>
        <begin position="366"/>
        <end position="379"/>
    </location>
</feature>
<dbReference type="Proteomes" id="UP000799324">
    <property type="component" value="Unassembled WGS sequence"/>
</dbReference>
<reference evidence="2" key="1">
    <citation type="journal article" date="2020" name="Stud. Mycol.">
        <title>101 Dothideomycetes genomes: a test case for predicting lifestyles and emergence of pathogens.</title>
        <authorList>
            <person name="Haridas S."/>
            <person name="Albert R."/>
            <person name="Binder M."/>
            <person name="Bloem J."/>
            <person name="Labutti K."/>
            <person name="Salamov A."/>
            <person name="Andreopoulos B."/>
            <person name="Baker S."/>
            <person name="Barry K."/>
            <person name="Bills G."/>
            <person name="Bluhm B."/>
            <person name="Cannon C."/>
            <person name="Castanera R."/>
            <person name="Culley D."/>
            <person name="Daum C."/>
            <person name="Ezra D."/>
            <person name="Gonzalez J."/>
            <person name="Henrissat B."/>
            <person name="Kuo A."/>
            <person name="Liang C."/>
            <person name="Lipzen A."/>
            <person name="Lutzoni F."/>
            <person name="Magnuson J."/>
            <person name="Mondo S."/>
            <person name="Nolan M."/>
            <person name="Ohm R."/>
            <person name="Pangilinan J."/>
            <person name="Park H.-J."/>
            <person name="Ramirez L."/>
            <person name="Alfaro M."/>
            <person name="Sun H."/>
            <person name="Tritt A."/>
            <person name="Yoshinaga Y."/>
            <person name="Zwiers L.-H."/>
            <person name="Turgeon B."/>
            <person name="Goodwin S."/>
            <person name="Spatafora J."/>
            <person name="Crous P."/>
            <person name="Grigoriev I."/>
        </authorList>
    </citation>
    <scope>NUCLEOTIDE SEQUENCE</scope>
    <source>
        <strain evidence="2">CBS 122681</strain>
    </source>
</reference>
<feature type="compositionally biased region" description="Low complexity" evidence="1">
    <location>
        <begin position="243"/>
        <end position="265"/>
    </location>
</feature>
<feature type="region of interest" description="Disordered" evidence="1">
    <location>
        <begin position="1"/>
        <end position="49"/>
    </location>
</feature>
<proteinExistence type="predicted"/>
<feature type="compositionally biased region" description="Low complexity" evidence="1">
    <location>
        <begin position="386"/>
        <end position="396"/>
    </location>
</feature>
<feature type="region of interest" description="Disordered" evidence="1">
    <location>
        <begin position="64"/>
        <end position="619"/>
    </location>
</feature>
<feature type="compositionally biased region" description="Low complexity" evidence="1">
    <location>
        <begin position="320"/>
        <end position="335"/>
    </location>
</feature>
<feature type="compositionally biased region" description="Polar residues" evidence="1">
    <location>
        <begin position="572"/>
        <end position="584"/>
    </location>
</feature>
<feature type="compositionally biased region" description="Polar residues" evidence="1">
    <location>
        <begin position="269"/>
        <end position="278"/>
    </location>
</feature>
<evidence type="ECO:0000256" key="1">
    <source>
        <dbReference type="SAM" id="MobiDB-lite"/>
    </source>
</evidence>
<feature type="compositionally biased region" description="Low complexity" evidence="1">
    <location>
        <begin position="452"/>
        <end position="483"/>
    </location>
</feature>
<feature type="compositionally biased region" description="Polar residues" evidence="1">
    <location>
        <begin position="601"/>
        <end position="619"/>
    </location>
</feature>
<gene>
    <name evidence="2" type="ORF">K491DRAFT_699023</name>
</gene>
<protein>
    <submittedName>
        <fullName evidence="2">Uncharacterized protein</fullName>
    </submittedName>
</protein>
<dbReference type="EMBL" id="MU004546">
    <property type="protein sequence ID" value="KAF2648302.1"/>
    <property type="molecule type" value="Genomic_DNA"/>
</dbReference>
<sequence length="619" mass="63752">MSERQSSGVRNLRAMFEKPGAASPEPRGRSPGGRFDADDNRPPSKVRASFVSVDAPVPRDLGAIKGTVDGINSPQAHRRESFSVSEDASGDAVAELKRVVSEEKEARKNSQVIAEAVPEQAVETRESSRAPPAIREAQDEMPNLGSIMKGADFPEPQAVENKKPEETPEPAEPVQAAAEQPQEADTIEEKMAALSVAETPADNPDKVSGVQEEASLKPADPKDEATISGGGALPPPTEVLPSANAATKAPETPKAPAATPSKAKANGTADKSTTNGTPTGKRPAAISTAKASSSQAASAKSPMPRSPGVARLTKPPTTPKTPTAASSTKASAAAKEAAKPPAPKETAKAPAPKTSRASLRPSTSSTTAHVVAKAKAPVAEAKKPASKPATAGPAAKDGTTTSPSGFKKPRPKSPTRPVRLPSHLTAPTASSSAKHEEDGSQKLARKSSTVSRPAAPKAAPAARKQTSRASLAPSTTSSAAPKRPTSRASTRGGADEGFLARMMRPTASSASKTHDKPASPPRRAPSTRASTKPKEGILAKGKQKAGEIASKAKEAVSNGHSEDHHDQEPEASASNGAVNETFGTSAPAAESEREATPAEQVESSTVELQTPQFNEQLIR</sequence>
<feature type="compositionally biased region" description="Basic and acidic residues" evidence="1">
    <location>
        <begin position="550"/>
        <end position="568"/>
    </location>
</feature>
<name>A0A6A6SLG5_9PLEO</name>
<accession>A0A6A6SLG5</accession>